<organism evidence="8 9">
    <name type="scientific">Levilactobacillus namurensis DSM 19117</name>
    <dbReference type="NCBI Taxonomy" id="1423773"/>
    <lineage>
        <taxon>Bacteria</taxon>
        <taxon>Bacillati</taxon>
        <taxon>Bacillota</taxon>
        <taxon>Bacilli</taxon>
        <taxon>Lactobacillales</taxon>
        <taxon>Lactobacillaceae</taxon>
        <taxon>Levilactobacillus</taxon>
    </lineage>
</organism>
<feature type="transmembrane region" description="Helical" evidence="6">
    <location>
        <begin position="169"/>
        <end position="188"/>
    </location>
</feature>
<feature type="transmembrane region" description="Helical" evidence="6">
    <location>
        <begin position="16"/>
        <end position="34"/>
    </location>
</feature>
<dbReference type="Proteomes" id="UP000051162">
    <property type="component" value="Unassembled WGS sequence"/>
</dbReference>
<feature type="transmembrane region" description="Helical" evidence="6">
    <location>
        <begin position="248"/>
        <end position="271"/>
    </location>
</feature>
<gene>
    <name evidence="8" type="ORF">FD30_GL001047</name>
</gene>
<evidence type="ECO:0000259" key="7">
    <source>
        <dbReference type="PROSITE" id="PS50850"/>
    </source>
</evidence>
<keyword evidence="9" id="KW-1185">Reference proteome</keyword>
<dbReference type="PROSITE" id="PS50850">
    <property type="entry name" value="MFS"/>
    <property type="match status" value="1"/>
</dbReference>
<dbReference type="PANTHER" id="PTHR42910:SF1">
    <property type="entry name" value="MAJOR FACILITATOR SUPERFAMILY (MFS) PROFILE DOMAIN-CONTAINING PROTEIN"/>
    <property type="match status" value="1"/>
</dbReference>
<reference evidence="8 9" key="1">
    <citation type="journal article" date="2015" name="Genome Announc.">
        <title>Expanding the biotechnology potential of lactobacilli through comparative genomics of 213 strains and associated genera.</title>
        <authorList>
            <person name="Sun Z."/>
            <person name="Harris H.M."/>
            <person name="McCann A."/>
            <person name="Guo C."/>
            <person name="Argimon S."/>
            <person name="Zhang W."/>
            <person name="Yang X."/>
            <person name="Jeffery I.B."/>
            <person name="Cooney J.C."/>
            <person name="Kagawa T.F."/>
            <person name="Liu W."/>
            <person name="Song Y."/>
            <person name="Salvetti E."/>
            <person name="Wrobel A."/>
            <person name="Rasinkangas P."/>
            <person name="Parkhill J."/>
            <person name="Rea M.C."/>
            <person name="O'Sullivan O."/>
            <person name="Ritari J."/>
            <person name="Douillard F.P."/>
            <person name="Paul Ross R."/>
            <person name="Yang R."/>
            <person name="Briner A.E."/>
            <person name="Felis G.E."/>
            <person name="de Vos W.M."/>
            <person name="Barrangou R."/>
            <person name="Klaenhammer T.R."/>
            <person name="Caufield P.W."/>
            <person name="Cui Y."/>
            <person name="Zhang H."/>
            <person name="O'Toole P.W."/>
        </authorList>
    </citation>
    <scope>NUCLEOTIDE SEQUENCE [LARGE SCALE GENOMIC DNA]</scope>
    <source>
        <strain evidence="8 9">DSM 19117</strain>
    </source>
</reference>
<evidence type="ECO:0000256" key="2">
    <source>
        <dbReference type="ARBA" id="ARBA00022448"/>
    </source>
</evidence>
<dbReference type="PATRIC" id="fig|1423773.3.peg.1075"/>
<dbReference type="Gene3D" id="1.20.1250.20">
    <property type="entry name" value="MFS general substrate transporter like domains"/>
    <property type="match status" value="1"/>
</dbReference>
<dbReference type="Pfam" id="PF07690">
    <property type="entry name" value="MFS_1"/>
    <property type="match status" value="1"/>
</dbReference>
<evidence type="ECO:0000256" key="5">
    <source>
        <dbReference type="ARBA" id="ARBA00023136"/>
    </source>
</evidence>
<feature type="transmembrane region" description="Helical" evidence="6">
    <location>
        <begin position="370"/>
        <end position="389"/>
    </location>
</feature>
<dbReference type="GO" id="GO:0005886">
    <property type="term" value="C:plasma membrane"/>
    <property type="evidence" value="ECO:0007669"/>
    <property type="project" value="UniProtKB-SubCell"/>
</dbReference>
<feature type="transmembrane region" description="Helical" evidence="6">
    <location>
        <begin position="283"/>
        <end position="314"/>
    </location>
</feature>
<dbReference type="InterPro" id="IPR011701">
    <property type="entry name" value="MFS"/>
</dbReference>
<comment type="subcellular location">
    <subcellularLocation>
        <location evidence="1">Cell membrane</location>
        <topology evidence="1">Multi-pass membrane protein</topology>
    </subcellularLocation>
</comment>
<dbReference type="SUPFAM" id="SSF103473">
    <property type="entry name" value="MFS general substrate transporter"/>
    <property type="match status" value="1"/>
</dbReference>
<accession>A0A0R1K0F7</accession>
<evidence type="ECO:0000313" key="9">
    <source>
        <dbReference type="Proteomes" id="UP000051162"/>
    </source>
</evidence>
<keyword evidence="5 6" id="KW-0472">Membrane</keyword>
<feature type="transmembrane region" description="Helical" evidence="6">
    <location>
        <begin position="343"/>
        <end position="363"/>
    </location>
</feature>
<keyword evidence="4 6" id="KW-1133">Transmembrane helix</keyword>
<dbReference type="AlphaFoldDB" id="A0A0R1K0F7"/>
<dbReference type="InterPro" id="IPR036259">
    <property type="entry name" value="MFS_trans_sf"/>
</dbReference>
<feature type="domain" description="Major facilitator superfamily (MFS) profile" evidence="7">
    <location>
        <begin position="15"/>
        <end position="394"/>
    </location>
</feature>
<dbReference type="STRING" id="1423773.FD30_GL001047"/>
<proteinExistence type="predicted"/>
<evidence type="ECO:0000256" key="1">
    <source>
        <dbReference type="ARBA" id="ARBA00004651"/>
    </source>
</evidence>
<dbReference type="EMBL" id="AZDT01000066">
    <property type="protein sequence ID" value="KRK72839.1"/>
    <property type="molecule type" value="Genomic_DNA"/>
</dbReference>
<feature type="transmembrane region" description="Helical" evidence="6">
    <location>
        <begin position="46"/>
        <end position="69"/>
    </location>
</feature>
<evidence type="ECO:0000256" key="4">
    <source>
        <dbReference type="ARBA" id="ARBA00022989"/>
    </source>
</evidence>
<evidence type="ECO:0000313" key="8">
    <source>
        <dbReference type="EMBL" id="KRK72839.1"/>
    </source>
</evidence>
<feature type="transmembrane region" description="Helical" evidence="6">
    <location>
        <begin position="220"/>
        <end position="242"/>
    </location>
</feature>
<comment type="caution">
    <text evidence="8">The sequence shown here is derived from an EMBL/GenBank/DDBJ whole genome shotgun (WGS) entry which is preliminary data.</text>
</comment>
<keyword evidence="2" id="KW-0813">Transport</keyword>
<keyword evidence="3 6" id="KW-0812">Transmembrane</keyword>
<feature type="transmembrane region" description="Helical" evidence="6">
    <location>
        <begin position="138"/>
        <end position="157"/>
    </location>
</feature>
<name>A0A0R1K0F7_9LACO</name>
<feature type="transmembrane region" description="Helical" evidence="6">
    <location>
        <begin position="105"/>
        <end position="126"/>
    </location>
</feature>
<evidence type="ECO:0000256" key="6">
    <source>
        <dbReference type="SAM" id="Phobius"/>
    </source>
</evidence>
<evidence type="ECO:0000256" key="3">
    <source>
        <dbReference type="ARBA" id="ARBA00022692"/>
    </source>
</evidence>
<dbReference type="GO" id="GO:0022857">
    <property type="term" value="F:transmembrane transporter activity"/>
    <property type="evidence" value="ECO:0007669"/>
    <property type="project" value="InterPro"/>
</dbReference>
<protein>
    <submittedName>
        <fullName evidence="8">Major facilitator superfamily permease</fullName>
    </submittedName>
</protein>
<dbReference type="PANTHER" id="PTHR42910">
    <property type="entry name" value="TRANSPORTER SCO4007-RELATED"/>
    <property type="match status" value="1"/>
</dbReference>
<dbReference type="InterPro" id="IPR020846">
    <property type="entry name" value="MFS_dom"/>
</dbReference>
<sequence length="400" mass="43160">MKEKETTTPTLSRKTILLMAVVTGVIVANLNFIQPIENLIATDFGLAKSVVGALAMVTQLGYAFGLLLIVPLGDIFDRYHLIQFMMVLSIGSLLLAFWAPNAGVFAVATTLVGITSVAPQIIIPYAGYLAPSLQRGKVLGIVLSGLLTGILLSRSFSGLLGSIMPWQDIYLIAAGIDLIFLIIVHAYLPHDARGHQELRYWPVIQTLPRLFARQRALRGAAINGFCMFGMSNVLWSTLAFYLATQYHLGSNVAGLLGLLGIAGVLAAPWIGNLVDQRSPRLTVGLSMVFSGVAFVIFWLIGFWLVGLIVGIVLLDLGTQFSQVSNQAIVQSLNRKESSRNNSVFMFSYFLGGSLGTLSATWAWSHAGWTGVCGVALAFLILALVSHWVLGEPESIHQDAA</sequence>
<dbReference type="CDD" id="cd17324">
    <property type="entry name" value="MFS_NepI_like"/>
    <property type="match status" value="1"/>
</dbReference>
<feature type="transmembrane region" description="Helical" evidence="6">
    <location>
        <begin position="81"/>
        <end position="99"/>
    </location>
</feature>